<evidence type="ECO:0000259" key="3">
    <source>
        <dbReference type="Pfam" id="PF02638"/>
    </source>
</evidence>
<accession>A0ABZ1BMW6</accession>
<dbReference type="InterPro" id="IPR052177">
    <property type="entry name" value="Divisome_Glycosyl_Hydrolase"/>
</dbReference>
<keyword evidence="2" id="KW-0812">Transmembrane</keyword>
<dbReference type="RefSeq" id="WP_324668486.1">
    <property type="nucleotide sequence ID" value="NZ_CP141614.1"/>
</dbReference>
<keyword evidence="1" id="KW-0732">Signal</keyword>
<sequence>MNRATPTRRWGVVGGGRPGWWILGAAFLASAAGAFLQARQASLPATSPTSAVVAQRHPGARVGLWVQERTILTPEGVQAAVAMARRIGADALFVQVLARGEAAYRSSIWPPARPAGASSSDGGPARPASATFDPLAAVLQEARREPALEVHAWINAYTWGELGRRPDQPGHPLARHPEWVTVDASGRSLWEYGVDESPYVNALFVDPGVEGVRQTVVETVQELVRRYDLDGIHLDYVRYPWSGAGYHPQSLATFWGGLALQEVRGPQASPLAAVPGGLRSVDSGRRPSTPEERAAWNLFRARQVTLLVERVAAALRAEAPDVELTVAVFPEARRAYEEALQEWPEWLARGLVSGLVLMSYTPSDAVVREWVQRATALARGTPIYAGIGAYLLSGRPDQLRRQSLAALEAGASGIVYYSFESLEVEPSLVEALAPAGASSR</sequence>
<dbReference type="PANTHER" id="PTHR43405:SF1">
    <property type="entry name" value="GLYCOSYL HYDROLASE DIGH"/>
    <property type="match status" value="1"/>
</dbReference>
<keyword evidence="2" id="KW-0472">Membrane</keyword>
<evidence type="ECO:0000313" key="4">
    <source>
        <dbReference type="EMBL" id="WRP14184.1"/>
    </source>
</evidence>
<dbReference type="EMBL" id="CP141614">
    <property type="protein sequence ID" value="WRP14184.1"/>
    <property type="molecule type" value="Genomic_DNA"/>
</dbReference>
<gene>
    <name evidence="4" type="ORF">VLY81_12280</name>
</gene>
<dbReference type="SUPFAM" id="SSF51445">
    <property type="entry name" value="(Trans)glycosidases"/>
    <property type="match status" value="1"/>
</dbReference>
<evidence type="ECO:0000256" key="2">
    <source>
        <dbReference type="SAM" id="Phobius"/>
    </source>
</evidence>
<evidence type="ECO:0000256" key="1">
    <source>
        <dbReference type="ARBA" id="ARBA00022729"/>
    </source>
</evidence>
<dbReference type="Gene3D" id="3.20.20.80">
    <property type="entry name" value="Glycosidases"/>
    <property type="match status" value="1"/>
</dbReference>
<dbReference type="InterPro" id="IPR017853">
    <property type="entry name" value="GH"/>
</dbReference>
<proteinExistence type="predicted"/>
<evidence type="ECO:0000313" key="5">
    <source>
        <dbReference type="Proteomes" id="UP001333102"/>
    </source>
</evidence>
<feature type="transmembrane region" description="Helical" evidence="2">
    <location>
        <begin position="20"/>
        <end position="38"/>
    </location>
</feature>
<reference evidence="5" key="1">
    <citation type="submission" date="2023-12" db="EMBL/GenBank/DDBJ databases">
        <title>Novel isolates from deep terrestrial aquifers shed light on the physiology and ecology of the class Limnochordia.</title>
        <authorList>
            <person name="Karnachuk O.V."/>
            <person name="Lukina A.P."/>
            <person name="Avakyan M.R."/>
            <person name="Kadnikov V."/>
            <person name="Begmatov S."/>
            <person name="Beletsky A.V."/>
            <person name="Mardanov A.V."/>
            <person name="Ravin N.V."/>
        </authorList>
    </citation>
    <scope>NUCLEOTIDE SEQUENCE [LARGE SCALE GENOMIC DNA]</scope>
    <source>
        <strain evidence="5">LN</strain>
    </source>
</reference>
<feature type="domain" description="Glycosyl hydrolase-like 10" evidence="3">
    <location>
        <begin position="73"/>
        <end position="375"/>
    </location>
</feature>
<dbReference type="Pfam" id="PF02638">
    <property type="entry name" value="GHL10"/>
    <property type="match status" value="1"/>
</dbReference>
<keyword evidence="2" id="KW-1133">Transmembrane helix</keyword>
<protein>
    <submittedName>
        <fullName evidence="4">Family 10 glycosylhydrolase</fullName>
    </submittedName>
</protein>
<organism evidence="4 5">
    <name type="scientific">Geochorda subterranea</name>
    <dbReference type="NCBI Taxonomy" id="3109564"/>
    <lineage>
        <taxon>Bacteria</taxon>
        <taxon>Bacillati</taxon>
        <taxon>Bacillota</taxon>
        <taxon>Limnochordia</taxon>
        <taxon>Limnochordales</taxon>
        <taxon>Geochordaceae</taxon>
        <taxon>Geochorda</taxon>
    </lineage>
</organism>
<keyword evidence="5" id="KW-1185">Reference proteome</keyword>
<dbReference type="PANTHER" id="PTHR43405">
    <property type="entry name" value="GLYCOSYL HYDROLASE DIGH"/>
    <property type="match status" value="1"/>
</dbReference>
<dbReference type="InterPro" id="IPR003790">
    <property type="entry name" value="GHL10"/>
</dbReference>
<name>A0ABZ1BMW6_9FIRM</name>
<dbReference type="Proteomes" id="UP001333102">
    <property type="component" value="Chromosome"/>
</dbReference>